<proteinExistence type="predicted"/>
<evidence type="ECO:0000313" key="2">
    <source>
        <dbReference type="Proteomes" id="UP000287651"/>
    </source>
</evidence>
<protein>
    <submittedName>
        <fullName evidence="1">Uncharacterized protein</fullName>
    </submittedName>
</protein>
<evidence type="ECO:0000313" key="1">
    <source>
        <dbReference type="EMBL" id="RRT68733.1"/>
    </source>
</evidence>
<dbReference type="EMBL" id="AMZH03004600">
    <property type="protein sequence ID" value="RRT68733.1"/>
    <property type="molecule type" value="Genomic_DNA"/>
</dbReference>
<dbReference type="AlphaFoldDB" id="A0A426ZXR5"/>
<organism evidence="1 2">
    <name type="scientific">Ensete ventricosum</name>
    <name type="common">Abyssinian banana</name>
    <name type="synonym">Musa ensete</name>
    <dbReference type="NCBI Taxonomy" id="4639"/>
    <lineage>
        <taxon>Eukaryota</taxon>
        <taxon>Viridiplantae</taxon>
        <taxon>Streptophyta</taxon>
        <taxon>Embryophyta</taxon>
        <taxon>Tracheophyta</taxon>
        <taxon>Spermatophyta</taxon>
        <taxon>Magnoliopsida</taxon>
        <taxon>Liliopsida</taxon>
        <taxon>Zingiberales</taxon>
        <taxon>Musaceae</taxon>
        <taxon>Ensete</taxon>
    </lineage>
</organism>
<accession>A0A426ZXR5</accession>
<sequence length="56" mass="6406">MFFFSISRNLIQHMVQLGIALSEQVSVRMSHILWEDSYTSPSIRSTSFSSGQLLNQ</sequence>
<comment type="caution">
    <text evidence="1">The sequence shown here is derived from an EMBL/GenBank/DDBJ whole genome shotgun (WGS) entry which is preliminary data.</text>
</comment>
<gene>
    <name evidence="1" type="ORF">B296_00007474</name>
</gene>
<dbReference type="Proteomes" id="UP000287651">
    <property type="component" value="Unassembled WGS sequence"/>
</dbReference>
<reference evidence="1 2" key="1">
    <citation type="journal article" date="2014" name="Agronomy (Basel)">
        <title>A Draft Genome Sequence for Ensete ventricosum, the Drought-Tolerant Tree Against Hunger.</title>
        <authorList>
            <person name="Harrison J."/>
            <person name="Moore K.A."/>
            <person name="Paszkiewicz K."/>
            <person name="Jones T."/>
            <person name="Grant M."/>
            <person name="Ambacheew D."/>
            <person name="Muzemil S."/>
            <person name="Studholme D.J."/>
        </authorList>
    </citation>
    <scope>NUCLEOTIDE SEQUENCE [LARGE SCALE GENOMIC DNA]</scope>
</reference>
<name>A0A426ZXR5_ENSVE</name>